<dbReference type="EMBL" id="VAWE01000001">
    <property type="protein sequence ID" value="TLQ43723.1"/>
    <property type="molecule type" value="Genomic_DNA"/>
</dbReference>
<protein>
    <submittedName>
        <fullName evidence="1">Uncharacterized protein</fullName>
    </submittedName>
</protein>
<evidence type="ECO:0000313" key="1">
    <source>
        <dbReference type="EMBL" id="TLQ43723.1"/>
    </source>
</evidence>
<dbReference type="Proteomes" id="UP000305921">
    <property type="component" value="Unassembled WGS sequence"/>
</dbReference>
<comment type="caution">
    <text evidence="1">The sequence shown here is derived from an EMBL/GenBank/DDBJ whole genome shotgun (WGS) entry which is preliminary data.</text>
</comment>
<accession>A0A5R9E6S9</accession>
<sequence>MVEQLQRLVDRYGECVQKPVWFRPGTWRAMLKTCGSDPGGCLAEREGRTFPSDRLLVIE</sequence>
<keyword evidence="2" id="KW-1185">Reference proteome</keyword>
<dbReference type="AlphaFoldDB" id="A0A5R9E6S9"/>
<evidence type="ECO:0000313" key="2">
    <source>
        <dbReference type="Proteomes" id="UP000305921"/>
    </source>
</evidence>
<reference evidence="1 2" key="1">
    <citation type="submission" date="2019-05" db="EMBL/GenBank/DDBJ databases">
        <title>Streptomyces marianii sp. nov., a novel marine actinomycete from southern coast of India.</title>
        <authorList>
            <person name="Iniyan A.M."/>
            <person name="Wink J."/>
            <person name="Ramprasad E."/>
            <person name="Ramana C.V."/>
            <person name="Bunk B."/>
            <person name="Sproer C."/>
            <person name="Joseph F.-J.R.S."/>
            <person name="Vincent S.G.P."/>
        </authorList>
    </citation>
    <scope>NUCLEOTIDE SEQUENCE [LARGE SCALE GENOMIC DNA]</scope>
    <source>
        <strain evidence="1 2">ICN19</strain>
    </source>
</reference>
<name>A0A5R9E6S9_9ACTN</name>
<gene>
    <name evidence="1" type="ORF">FEF34_11735</name>
</gene>
<proteinExistence type="predicted"/>
<dbReference type="OrthoDB" id="4077754at2"/>
<organism evidence="1 2">
    <name type="scientific">Streptomyces marianii</name>
    <dbReference type="NCBI Taxonomy" id="1817406"/>
    <lineage>
        <taxon>Bacteria</taxon>
        <taxon>Bacillati</taxon>
        <taxon>Actinomycetota</taxon>
        <taxon>Actinomycetes</taxon>
        <taxon>Kitasatosporales</taxon>
        <taxon>Streptomycetaceae</taxon>
        <taxon>Streptomyces</taxon>
    </lineage>
</organism>